<comment type="caution">
    <text evidence="1">The sequence shown here is derived from an EMBL/GenBank/DDBJ whole genome shotgun (WGS) entry which is preliminary data.</text>
</comment>
<sequence>MPARLLASFVLGNLDSWYQGINDYMEAVSGSLHSLEAAGLSLSESPKTLLLHRSTMSMCQNIPFLKVGRNWKHGISLWHRRSSHFTQMDASPGQDTYLWNMQMSAKLLRVHKLNTRQCGNNQR</sequence>
<name>A0A4D9EHH5_9SAUR</name>
<proteinExistence type="predicted"/>
<gene>
    <name evidence="1" type="ORF">DR999_PMT06118</name>
</gene>
<organism evidence="1 2">
    <name type="scientific">Platysternon megacephalum</name>
    <name type="common">big-headed turtle</name>
    <dbReference type="NCBI Taxonomy" id="55544"/>
    <lineage>
        <taxon>Eukaryota</taxon>
        <taxon>Metazoa</taxon>
        <taxon>Chordata</taxon>
        <taxon>Craniata</taxon>
        <taxon>Vertebrata</taxon>
        <taxon>Euteleostomi</taxon>
        <taxon>Archelosauria</taxon>
        <taxon>Testudinata</taxon>
        <taxon>Testudines</taxon>
        <taxon>Cryptodira</taxon>
        <taxon>Durocryptodira</taxon>
        <taxon>Testudinoidea</taxon>
        <taxon>Platysternidae</taxon>
        <taxon>Platysternon</taxon>
    </lineage>
</organism>
<keyword evidence="2" id="KW-1185">Reference proteome</keyword>
<reference evidence="1 2" key="1">
    <citation type="submission" date="2019-04" db="EMBL/GenBank/DDBJ databases">
        <title>Draft genome of the big-headed turtle Platysternon megacephalum.</title>
        <authorList>
            <person name="Gong S."/>
        </authorList>
    </citation>
    <scope>NUCLEOTIDE SEQUENCE [LARGE SCALE GENOMIC DNA]</scope>
    <source>
        <strain evidence="1">DO16091913</strain>
        <tissue evidence="1">Muscle</tissue>
    </source>
</reference>
<dbReference type="EMBL" id="QXTE01000039">
    <property type="protein sequence ID" value="TFK10711.1"/>
    <property type="molecule type" value="Genomic_DNA"/>
</dbReference>
<reference evidence="1 2" key="2">
    <citation type="submission" date="2019-04" db="EMBL/GenBank/DDBJ databases">
        <title>The genome sequence of big-headed turtle.</title>
        <authorList>
            <person name="Gong S."/>
        </authorList>
    </citation>
    <scope>NUCLEOTIDE SEQUENCE [LARGE SCALE GENOMIC DNA]</scope>
    <source>
        <strain evidence="1">DO16091913</strain>
        <tissue evidence="1">Muscle</tissue>
    </source>
</reference>
<accession>A0A4D9EHH5</accession>
<evidence type="ECO:0000313" key="1">
    <source>
        <dbReference type="EMBL" id="TFK10711.1"/>
    </source>
</evidence>
<evidence type="ECO:0000313" key="2">
    <source>
        <dbReference type="Proteomes" id="UP000297703"/>
    </source>
</evidence>
<dbReference type="Proteomes" id="UP000297703">
    <property type="component" value="Unassembled WGS sequence"/>
</dbReference>
<dbReference type="AlphaFoldDB" id="A0A4D9EHH5"/>
<protein>
    <submittedName>
        <fullName evidence="1">CUB domain-containing protein 2</fullName>
    </submittedName>
</protein>